<keyword evidence="6" id="KW-1185">Reference proteome</keyword>
<dbReference type="InterPro" id="IPR007111">
    <property type="entry name" value="NACHT_NTPase"/>
</dbReference>
<dbReference type="PROSITE" id="PS50088">
    <property type="entry name" value="ANK_REPEAT"/>
    <property type="match status" value="5"/>
</dbReference>
<evidence type="ECO:0000259" key="4">
    <source>
        <dbReference type="PROSITE" id="PS50837"/>
    </source>
</evidence>
<accession>V5IR88</accession>
<protein>
    <recommendedName>
        <fullName evidence="4">NACHT domain-containing protein</fullName>
    </recommendedName>
</protein>
<dbReference type="Pfam" id="PF24883">
    <property type="entry name" value="NPHP3_N"/>
    <property type="match status" value="1"/>
</dbReference>
<feature type="region of interest" description="Disordered" evidence="3">
    <location>
        <begin position="855"/>
        <end position="876"/>
    </location>
</feature>
<dbReference type="PANTHER" id="PTHR10039:SF14">
    <property type="entry name" value="NACHT DOMAIN-CONTAINING PROTEIN"/>
    <property type="match status" value="1"/>
</dbReference>
<keyword evidence="2" id="KW-0040">ANK repeat</keyword>
<reference evidence="5 6" key="1">
    <citation type="journal article" date="2003" name="Nature">
        <title>The genome sequence of the filamentous fungus Neurospora crassa.</title>
        <authorList>
            <person name="Galagan J.E."/>
            <person name="Calvo S.E."/>
            <person name="Borkovich K.A."/>
            <person name="Selker E.U."/>
            <person name="Read N.D."/>
            <person name="Jaffe D."/>
            <person name="FitzHugh W."/>
            <person name="Ma L.J."/>
            <person name="Smirnov S."/>
            <person name="Purcell S."/>
            <person name="Rehman B."/>
            <person name="Elkins T."/>
            <person name="Engels R."/>
            <person name="Wang S."/>
            <person name="Nielsen C.B."/>
            <person name="Butler J."/>
            <person name="Endrizzi M."/>
            <person name="Qui D."/>
            <person name="Ianakiev P."/>
            <person name="Bell-Pedersen D."/>
            <person name="Nelson M.A."/>
            <person name="Werner-Washburne M."/>
            <person name="Selitrennikoff C.P."/>
            <person name="Kinsey J.A."/>
            <person name="Braun E.L."/>
            <person name="Zelter A."/>
            <person name="Schulte U."/>
            <person name="Kothe G.O."/>
            <person name="Jedd G."/>
            <person name="Mewes W."/>
            <person name="Staben C."/>
            <person name="Marcotte E."/>
            <person name="Greenberg D."/>
            <person name="Roy A."/>
            <person name="Foley K."/>
            <person name="Naylor J."/>
            <person name="Stange-Thomann N."/>
            <person name="Barrett R."/>
            <person name="Gnerre S."/>
            <person name="Kamal M."/>
            <person name="Kamvysselis M."/>
            <person name="Mauceli E."/>
            <person name="Bielke C."/>
            <person name="Rudd S."/>
            <person name="Frishman D."/>
            <person name="Krystofova S."/>
            <person name="Rasmussen C."/>
            <person name="Metzenberg R.L."/>
            <person name="Perkins D.D."/>
            <person name="Kroken S."/>
            <person name="Cogoni C."/>
            <person name="Macino G."/>
            <person name="Catcheside D."/>
            <person name="Li W."/>
            <person name="Pratt R.J."/>
            <person name="Osmani S.A."/>
            <person name="DeSouza C.P."/>
            <person name="Glass L."/>
            <person name="Orbach M.J."/>
            <person name="Berglund J.A."/>
            <person name="Voelker R."/>
            <person name="Yarden O."/>
            <person name="Plamann M."/>
            <person name="Seiler S."/>
            <person name="Dunlap J."/>
            <person name="Radford A."/>
            <person name="Aramayo R."/>
            <person name="Natvig D.O."/>
            <person name="Alex L.A."/>
            <person name="Mannhaupt G."/>
            <person name="Ebbole D.J."/>
            <person name="Freitag M."/>
            <person name="Paulsen I."/>
            <person name="Sachs M.S."/>
            <person name="Lander E.S."/>
            <person name="Nusbaum C."/>
            <person name="Birren B."/>
        </authorList>
    </citation>
    <scope>NUCLEOTIDE SEQUENCE [LARGE SCALE GENOMIC DNA]</scope>
    <source>
        <strain evidence="6">ATCC 24698 / 74-OR23-1A / CBS 708.71 / DSM 1257 / FGSC 987</strain>
    </source>
</reference>
<dbReference type="InterPro" id="IPR056125">
    <property type="entry name" value="DUF7708"/>
</dbReference>
<dbReference type="InterPro" id="IPR056884">
    <property type="entry name" value="NPHP3-like_N"/>
</dbReference>
<dbReference type="SUPFAM" id="SSF48403">
    <property type="entry name" value="Ankyrin repeat"/>
    <property type="match status" value="1"/>
</dbReference>
<dbReference type="Gene3D" id="3.40.50.300">
    <property type="entry name" value="P-loop containing nucleotide triphosphate hydrolases"/>
    <property type="match status" value="1"/>
</dbReference>
<dbReference type="VEuPathDB" id="FungiDB:NCU09760"/>
<dbReference type="SMART" id="SM00248">
    <property type="entry name" value="ANK"/>
    <property type="match status" value="8"/>
</dbReference>
<dbReference type="InParanoid" id="V5IR88"/>
<dbReference type="KEGG" id="ncr:NCU09760"/>
<evidence type="ECO:0000313" key="6">
    <source>
        <dbReference type="Proteomes" id="UP000001805"/>
    </source>
</evidence>
<dbReference type="OrthoDB" id="4579555at2759"/>
<organism evidence="5 6">
    <name type="scientific">Neurospora crassa (strain ATCC 24698 / 74-OR23-1A / CBS 708.71 / DSM 1257 / FGSC 987)</name>
    <dbReference type="NCBI Taxonomy" id="367110"/>
    <lineage>
        <taxon>Eukaryota</taxon>
        <taxon>Fungi</taxon>
        <taxon>Dikarya</taxon>
        <taxon>Ascomycota</taxon>
        <taxon>Pezizomycotina</taxon>
        <taxon>Sordariomycetes</taxon>
        <taxon>Sordariomycetidae</taxon>
        <taxon>Sordariales</taxon>
        <taxon>Sordariaceae</taxon>
        <taxon>Neurospora</taxon>
    </lineage>
</organism>
<name>V5IR88_NEUCR</name>
<gene>
    <name evidence="5" type="ORF">NCU09760</name>
</gene>
<dbReference type="Proteomes" id="UP000001805">
    <property type="component" value="Chromosome 6, Linkage Group II"/>
</dbReference>
<evidence type="ECO:0000256" key="2">
    <source>
        <dbReference type="PROSITE-ProRule" id="PRU00023"/>
    </source>
</evidence>
<dbReference type="PROSITE" id="PS50297">
    <property type="entry name" value="ANK_REP_REGION"/>
    <property type="match status" value="5"/>
</dbReference>
<feature type="compositionally biased region" description="Acidic residues" evidence="3">
    <location>
        <begin position="1292"/>
        <end position="1307"/>
    </location>
</feature>
<evidence type="ECO:0000313" key="5">
    <source>
        <dbReference type="EMBL" id="ESA43731.1"/>
    </source>
</evidence>
<dbReference type="SUPFAM" id="SSF52540">
    <property type="entry name" value="P-loop containing nucleoside triphosphate hydrolases"/>
    <property type="match status" value="1"/>
</dbReference>
<dbReference type="InterPro" id="IPR027417">
    <property type="entry name" value="P-loop_NTPase"/>
</dbReference>
<proteinExistence type="predicted"/>
<dbReference type="Pfam" id="PF24809">
    <property type="entry name" value="DUF7708"/>
    <property type="match status" value="1"/>
</dbReference>
<sequence>MPQAQRPDGFTRALAKFKQGLDPSLAQQFSISTLEDVRVLADKIQHEQGPQGKLRHLQRLEPFIEAMTQLGTVIEVFTNACDFICFIWGPIKFLLGLAKTHLDSLNKLLEAYGKIASSIPGMERYKEAFQSHPPLAQVLEDYYSDILNFHERAIEVFRRPNWKMLFDAAWKRFDSKFGPVLQSLESRRALLDSEKASATLFQIHQALEEIKENGREQADVKRLVEELKHEQQKELIKKRLDPPNYLRDHEQLLREKAPDSGQWIFAYPRYRVWHNSSDSGSRILYVHGKPGGGKSTLISTVIEQLLGNKTAGAAVAFFYFRQSQEDASRGSLNNLLRALLYQLIDQDPDLTDWITSMSGNDRLRLSSTNVLQDLVCKGVGTQTALYLVLDGLDECRSGEEETIIKWLLGLSQSVLGLRIIVAGQRDDVTDGLLSSQASISLDTSIEHHRDITAYCQKGSEKICRDFDAEPSLEKTMVELVSRGAKGMFLYAKIVLEYLLDQTSVHDLEEQLKPGVFPESLEEAYKKVDERVFEKSARPRSAAASEILSYVISCKRTLFWREIQAFFCIDASKGEVVHKKLMIKSYKELCSSFLDSNSSNKNYTGPEDEVVLVHETAREFLIRKNRVNIHELNSRLSVFCFQYLTSPPFTLGVSDEDVLSHAKKGYYALQDYTVQYWFDHVLECINSFDPISDRYKCQEVFNLARIFLKSYGNRGEMAELLRAETYTAFADAMTQHLPTHGQERNSFFCIDIRTESLRQKIAKLDFGAFTAEEQKVFVNLHGSRTLYKCSKPWCDLFKGGLASEANRRKHIDEHEFPHRCAYDDCMGFKLGFSTEDELQKHNTKWHTHRDDANSFPKFPKLELSPSSSGNSSESSLHEACGRGDVWKVKQLLETDVGKKEIDCQKPTTYGWRYPLEVAAEMGHKDICDLLIFNGANVNINNGAPLRGAARKGHLEACKLLISNGASVDISFGRPLREAAEKGHLEVCKLLISNGASVDILKELPLREAAKKGHLAICELLISNGANVNISSGAPLQEAAWNGQLAICELLIQRGADIKSMGGIQSLHDAAKHGDIKIVDLLLHQDGIEPNKSHQGSTAAEAAAAAGQISVLRLMEASGKVDMSISVNLLRSACKNRSIATVSDTIQYLLSNGYADQADETCAWRILGDVAIGGTEKHIAKVELVFDMLLSTANPVFSDIKRLTKELGYNREKKQKRTPFLISIMEYPKWRTKRSAWSEFLEKRKEFEIKWDDELEEAVDKFVKRIEDNRSTTIVEDPLVVWGKGKPLETARETDEDMEEEMDEEDDLS</sequence>
<dbReference type="InterPro" id="IPR036770">
    <property type="entry name" value="Ankyrin_rpt-contain_sf"/>
</dbReference>
<dbReference type="Pfam" id="PF12796">
    <property type="entry name" value="Ank_2"/>
    <property type="match status" value="2"/>
</dbReference>
<dbReference type="Gene3D" id="1.25.40.20">
    <property type="entry name" value="Ankyrin repeat-containing domain"/>
    <property type="match status" value="3"/>
</dbReference>
<dbReference type="GeneID" id="3874347"/>
<keyword evidence="1" id="KW-0677">Repeat</keyword>
<feature type="repeat" description="ANK" evidence="2">
    <location>
        <begin position="973"/>
        <end position="1001"/>
    </location>
</feature>
<feature type="region of interest" description="Disordered" evidence="3">
    <location>
        <begin position="1284"/>
        <end position="1307"/>
    </location>
</feature>
<feature type="repeat" description="ANK" evidence="2">
    <location>
        <begin position="939"/>
        <end position="971"/>
    </location>
</feature>
<feature type="compositionally biased region" description="Low complexity" evidence="3">
    <location>
        <begin position="860"/>
        <end position="873"/>
    </location>
</feature>
<dbReference type="SMR" id="V5IR88"/>
<dbReference type="RefSeq" id="XP_011393649.1">
    <property type="nucleotide sequence ID" value="XM_011395347.1"/>
</dbReference>
<dbReference type="EMBL" id="CM002237">
    <property type="protein sequence ID" value="ESA43731.1"/>
    <property type="molecule type" value="Genomic_DNA"/>
</dbReference>
<evidence type="ECO:0000256" key="3">
    <source>
        <dbReference type="SAM" id="MobiDB-lite"/>
    </source>
</evidence>
<evidence type="ECO:0000256" key="1">
    <source>
        <dbReference type="ARBA" id="ARBA00022737"/>
    </source>
</evidence>
<dbReference type="PROSITE" id="PS50837">
    <property type="entry name" value="NACHT"/>
    <property type="match status" value="1"/>
</dbReference>
<dbReference type="PANTHER" id="PTHR10039">
    <property type="entry name" value="AMELOGENIN"/>
    <property type="match status" value="1"/>
</dbReference>
<dbReference type="Pfam" id="PF13637">
    <property type="entry name" value="Ank_4"/>
    <property type="match status" value="1"/>
</dbReference>
<dbReference type="InterPro" id="IPR002110">
    <property type="entry name" value="Ankyrin_rpt"/>
</dbReference>
<feature type="repeat" description="ANK" evidence="2">
    <location>
        <begin position="999"/>
        <end position="1031"/>
    </location>
</feature>
<feature type="repeat" description="ANK" evidence="2">
    <location>
        <begin position="909"/>
        <end position="941"/>
    </location>
</feature>
<feature type="domain" description="NACHT" evidence="4">
    <location>
        <begin position="282"/>
        <end position="394"/>
    </location>
</feature>
<feature type="repeat" description="ANK" evidence="2">
    <location>
        <begin position="1029"/>
        <end position="1061"/>
    </location>
</feature>